<dbReference type="Gene3D" id="3.40.50.1240">
    <property type="entry name" value="Phosphoglycerate mutase-like"/>
    <property type="match status" value="1"/>
</dbReference>
<name>A0A1N6EGK9_9BACT</name>
<gene>
    <name evidence="2" type="ORF">SAMN04488055_1591</name>
</gene>
<dbReference type="STRING" id="536979.SAMN04488055_1591"/>
<evidence type="ECO:0000256" key="1">
    <source>
        <dbReference type="SAM" id="SignalP"/>
    </source>
</evidence>
<keyword evidence="1" id="KW-0732">Signal</keyword>
<dbReference type="OrthoDB" id="666981at2"/>
<sequence length="178" mass="19489">MLRTSFLLLLIWSAVCSMRTPGKAPTTVIFVNCAETTTNGGEPGLSLTGQQQSAHLAGFLKDMEIGAVYSPYSPCLIKTVEPLAQSKKCQVQYYRDATMDNMEAMEHILKTMMEVNDGKTIVVCAPGKSIIKMAGILGIREKELKSNRGVFDEVLIVNVLEIGSAVAQKLNMNFQKKV</sequence>
<accession>A0A1N6EGK9</accession>
<evidence type="ECO:0000313" key="2">
    <source>
        <dbReference type="EMBL" id="SIN82153.1"/>
    </source>
</evidence>
<evidence type="ECO:0000313" key="3">
    <source>
        <dbReference type="Proteomes" id="UP000185003"/>
    </source>
</evidence>
<reference evidence="2 3" key="1">
    <citation type="submission" date="2016-11" db="EMBL/GenBank/DDBJ databases">
        <authorList>
            <person name="Jaros S."/>
            <person name="Januszkiewicz K."/>
            <person name="Wedrychowicz H."/>
        </authorList>
    </citation>
    <scope>NUCLEOTIDE SEQUENCE [LARGE SCALE GENOMIC DNA]</scope>
    <source>
        <strain evidence="2 3">DSM 24787</strain>
    </source>
</reference>
<feature type="chain" id="PRO_5012997864" description="Broad specificity phosphatase PhoE" evidence="1">
    <location>
        <begin position="25"/>
        <end position="178"/>
    </location>
</feature>
<dbReference type="EMBL" id="FSRA01000001">
    <property type="protein sequence ID" value="SIN82153.1"/>
    <property type="molecule type" value="Genomic_DNA"/>
</dbReference>
<dbReference type="AlphaFoldDB" id="A0A1N6EGK9"/>
<dbReference type="InterPro" id="IPR029033">
    <property type="entry name" value="His_PPase_superfam"/>
</dbReference>
<organism evidence="2 3">
    <name type="scientific">Chitinophaga niabensis</name>
    <dbReference type="NCBI Taxonomy" id="536979"/>
    <lineage>
        <taxon>Bacteria</taxon>
        <taxon>Pseudomonadati</taxon>
        <taxon>Bacteroidota</taxon>
        <taxon>Chitinophagia</taxon>
        <taxon>Chitinophagales</taxon>
        <taxon>Chitinophagaceae</taxon>
        <taxon>Chitinophaga</taxon>
    </lineage>
</organism>
<protein>
    <recommendedName>
        <fullName evidence="4">Broad specificity phosphatase PhoE</fullName>
    </recommendedName>
</protein>
<dbReference type="SUPFAM" id="SSF53254">
    <property type="entry name" value="Phosphoglycerate mutase-like"/>
    <property type="match status" value="1"/>
</dbReference>
<feature type="signal peptide" evidence="1">
    <location>
        <begin position="1"/>
        <end position="24"/>
    </location>
</feature>
<dbReference type="Proteomes" id="UP000185003">
    <property type="component" value="Unassembled WGS sequence"/>
</dbReference>
<evidence type="ECO:0008006" key="4">
    <source>
        <dbReference type="Google" id="ProtNLM"/>
    </source>
</evidence>
<proteinExistence type="predicted"/>
<dbReference type="RefSeq" id="WP_143197379.1">
    <property type="nucleotide sequence ID" value="NZ_FSRA01000001.1"/>
</dbReference>
<keyword evidence="3" id="KW-1185">Reference proteome</keyword>